<feature type="compositionally biased region" description="Low complexity" evidence="2">
    <location>
        <begin position="249"/>
        <end position="269"/>
    </location>
</feature>
<evidence type="ECO:0000256" key="2">
    <source>
        <dbReference type="SAM" id="MobiDB-lite"/>
    </source>
</evidence>
<dbReference type="InterPro" id="IPR042277">
    <property type="entry name" value="IST1-like"/>
</dbReference>
<evidence type="ECO:0008006" key="5">
    <source>
        <dbReference type="Google" id="ProtNLM"/>
    </source>
</evidence>
<dbReference type="Gene3D" id="1.20.1260.60">
    <property type="entry name" value="Vacuolar protein sorting-associated protein Ist1"/>
    <property type="match status" value="1"/>
</dbReference>
<feature type="compositionally biased region" description="Basic residues" evidence="2">
    <location>
        <begin position="333"/>
        <end position="342"/>
    </location>
</feature>
<dbReference type="AlphaFoldDB" id="A0A2U1KUE7"/>
<dbReference type="PANTHER" id="PTHR12161">
    <property type="entry name" value="IST1 FAMILY MEMBER"/>
    <property type="match status" value="1"/>
</dbReference>
<comment type="caution">
    <text evidence="3">The sequence shown here is derived from an EMBL/GenBank/DDBJ whole genome shotgun (WGS) entry which is preliminary data.</text>
</comment>
<evidence type="ECO:0000313" key="4">
    <source>
        <dbReference type="Proteomes" id="UP000245207"/>
    </source>
</evidence>
<dbReference type="STRING" id="35608.A0A2U1KUE7"/>
<feature type="compositionally biased region" description="Polar residues" evidence="2">
    <location>
        <begin position="361"/>
        <end position="373"/>
    </location>
</feature>
<dbReference type="Pfam" id="PF03398">
    <property type="entry name" value="Ist1"/>
    <property type="match status" value="1"/>
</dbReference>
<gene>
    <name evidence="3" type="ORF">CTI12_AA563300</name>
</gene>
<evidence type="ECO:0000256" key="1">
    <source>
        <dbReference type="ARBA" id="ARBA00005536"/>
    </source>
</evidence>
<feature type="region of interest" description="Disordered" evidence="2">
    <location>
        <begin position="208"/>
        <end position="227"/>
    </location>
</feature>
<dbReference type="InterPro" id="IPR005061">
    <property type="entry name" value="Ist1"/>
</dbReference>
<proteinExistence type="inferred from homology"/>
<comment type="similarity">
    <text evidence="1">Belongs to the IST1 family.</text>
</comment>
<feature type="region of interest" description="Disordered" evidence="2">
    <location>
        <begin position="249"/>
        <end position="383"/>
    </location>
</feature>
<organism evidence="3 4">
    <name type="scientific">Artemisia annua</name>
    <name type="common">Sweet wormwood</name>
    <dbReference type="NCBI Taxonomy" id="35608"/>
    <lineage>
        <taxon>Eukaryota</taxon>
        <taxon>Viridiplantae</taxon>
        <taxon>Streptophyta</taxon>
        <taxon>Embryophyta</taxon>
        <taxon>Tracheophyta</taxon>
        <taxon>Spermatophyta</taxon>
        <taxon>Magnoliopsida</taxon>
        <taxon>eudicotyledons</taxon>
        <taxon>Gunneridae</taxon>
        <taxon>Pentapetalae</taxon>
        <taxon>asterids</taxon>
        <taxon>campanulids</taxon>
        <taxon>Asterales</taxon>
        <taxon>Asteraceae</taxon>
        <taxon>Asteroideae</taxon>
        <taxon>Anthemideae</taxon>
        <taxon>Artemisiinae</taxon>
        <taxon>Artemisia</taxon>
    </lineage>
</organism>
<dbReference type="PANTHER" id="PTHR12161:SF60">
    <property type="entry name" value="REGULATOR OF VPS4 ACTIVITY IN THE MVB PATHWAY PROTEIN"/>
    <property type="match status" value="1"/>
</dbReference>
<sequence length="399" mass="45741">MCDISKSNIELTLTRIEMIKRRRKAMVKYLRSDVAELMKIGLDSNAYGRVGRLYLDQNRTLCYDFVEQFCTLILNHLVAMNDQSECPEECKEAVSSLMYAAARFADLPELRELRSLFTERYGNSLESFVNKEFMNLLNPDSPTRDMKIQLMQEIALEHRLEWDPTSLDQKVHKLPSFAQEGSQNDNADQDNESPETNRENGWMIKIQETRNKDNNGHNKDESSDDVIKQTENMRQRILDYLARTTSSLLSTSRETTTSPEDSSSSSSSDDSAKQRSFFPFRLLPPPYNKNNSNKNGKIPDTSSNISKNKQKHDGNKENQDVSNYEEENVSCVRNRRRRKNGVKSHSTECLPSLEGPKGHTRSGSYQPDMNTRPPSGHVHPRLPDYDDIIARFAALRAKS</sequence>
<evidence type="ECO:0000313" key="3">
    <source>
        <dbReference type="EMBL" id="PWA40364.1"/>
    </source>
</evidence>
<name>A0A2U1KUE7_ARTAN</name>
<feature type="region of interest" description="Disordered" evidence="2">
    <location>
        <begin position="177"/>
        <end position="203"/>
    </location>
</feature>
<accession>A0A2U1KUE7</accession>
<dbReference type="OrthoDB" id="29853at2759"/>
<dbReference type="GO" id="GO:0015031">
    <property type="term" value="P:protein transport"/>
    <property type="evidence" value="ECO:0007669"/>
    <property type="project" value="InterPro"/>
</dbReference>
<keyword evidence="4" id="KW-1185">Reference proteome</keyword>
<dbReference type="Proteomes" id="UP000245207">
    <property type="component" value="Unassembled WGS sequence"/>
</dbReference>
<dbReference type="EMBL" id="PKPP01013847">
    <property type="protein sequence ID" value="PWA40364.1"/>
    <property type="molecule type" value="Genomic_DNA"/>
</dbReference>
<dbReference type="FunFam" id="1.20.1260.60:FF:000002">
    <property type="entry name" value="Vacuolar protein sorting-associated protein IST1"/>
    <property type="match status" value="1"/>
</dbReference>
<reference evidence="3 4" key="1">
    <citation type="journal article" date="2018" name="Mol. Plant">
        <title>The genome of Artemisia annua provides insight into the evolution of Asteraceae family and artemisinin biosynthesis.</title>
        <authorList>
            <person name="Shen Q."/>
            <person name="Zhang L."/>
            <person name="Liao Z."/>
            <person name="Wang S."/>
            <person name="Yan T."/>
            <person name="Shi P."/>
            <person name="Liu M."/>
            <person name="Fu X."/>
            <person name="Pan Q."/>
            <person name="Wang Y."/>
            <person name="Lv Z."/>
            <person name="Lu X."/>
            <person name="Zhang F."/>
            <person name="Jiang W."/>
            <person name="Ma Y."/>
            <person name="Chen M."/>
            <person name="Hao X."/>
            <person name="Li L."/>
            <person name="Tang Y."/>
            <person name="Lv G."/>
            <person name="Zhou Y."/>
            <person name="Sun X."/>
            <person name="Brodelius P.E."/>
            <person name="Rose J.K.C."/>
            <person name="Tang K."/>
        </authorList>
    </citation>
    <scope>NUCLEOTIDE SEQUENCE [LARGE SCALE GENOMIC DNA]</scope>
    <source>
        <strain evidence="4">cv. Huhao1</strain>
        <tissue evidence="3">Leaf</tissue>
    </source>
</reference>
<protein>
    <recommendedName>
        <fullName evidence="5">Vacuolar protein sorting-associated protein Ist1</fullName>
    </recommendedName>
</protein>